<evidence type="ECO:0000313" key="2">
    <source>
        <dbReference type="EMBL" id="MFC3877207.1"/>
    </source>
</evidence>
<keyword evidence="1" id="KW-0812">Transmembrane</keyword>
<evidence type="ECO:0000256" key="1">
    <source>
        <dbReference type="SAM" id="Phobius"/>
    </source>
</evidence>
<feature type="transmembrane region" description="Helical" evidence="1">
    <location>
        <begin position="12"/>
        <end position="31"/>
    </location>
</feature>
<protein>
    <submittedName>
        <fullName evidence="2">DUF6090 family protein</fullName>
    </submittedName>
</protein>
<gene>
    <name evidence="2" type="ORF">ACFOSX_08190</name>
</gene>
<keyword evidence="3" id="KW-1185">Reference proteome</keyword>
<dbReference type="InterPro" id="IPR045749">
    <property type="entry name" value="DUF6090"/>
</dbReference>
<keyword evidence="1" id="KW-0472">Membrane</keyword>
<accession>A0ABV8AHF3</accession>
<dbReference type="Proteomes" id="UP001595812">
    <property type="component" value="Unassembled WGS sequence"/>
</dbReference>
<organism evidence="2 3">
    <name type="scientific">Winogradskyella maritima</name>
    <dbReference type="NCBI Taxonomy" id="1517766"/>
    <lineage>
        <taxon>Bacteria</taxon>
        <taxon>Pseudomonadati</taxon>
        <taxon>Bacteroidota</taxon>
        <taxon>Flavobacteriia</taxon>
        <taxon>Flavobacteriales</taxon>
        <taxon>Flavobacteriaceae</taxon>
        <taxon>Winogradskyella</taxon>
    </lineage>
</organism>
<name>A0ABV8AHF3_9FLAO</name>
<evidence type="ECO:0000313" key="3">
    <source>
        <dbReference type="Proteomes" id="UP001595812"/>
    </source>
</evidence>
<proteinExistence type="predicted"/>
<dbReference type="Pfam" id="PF19578">
    <property type="entry name" value="DUF6090"/>
    <property type="match status" value="1"/>
</dbReference>
<comment type="caution">
    <text evidence="2">The sequence shown here is derived from an EMBL/GenBank/DDBJ whole genome shotgun (WGS) entry which is preliminary data.</text>
</comment>
<keyword evidence="1" id="KW-1133">Transmembrane helix</keyword>
<dbReference type="EMBL" id="JBHSAT010000004">
    <property type="protein sequence ID" value="MFC3877207.1"/>
    <property type="molecule type" value="Genomic_DNA"/>
</dbReference>
<sequence length="227" mass="26310">MINQNRTKKYLLYAIGEIILVVIGILIALQINNWNENKKTQRNVDTFLSSLESDLNNDLSTITEIIEVQENRLKGLKQLISLGNESKQNDIGEDNKNRQIDIGRNWTFFPVAGAYKTASGTGMIENLENDTLKSEIVNLYEYYYKRINYVGQINDERSELLEWESRKYIDNTSTTQRYDGKGLSDKDFLDQLGFVMRFTGVYVGFANKTREAIEKTIHTIKIEREEK</sequence>
<reference evidence="3" key="1">
    <citation type="journal article" date="2019" name="Int. J. Syst. Evol. Microbiol.">
        <title>The Global Catalogue of Microorganisms (GCM) 10K type strain sequencing project: providing services to taxonomists for standard genome sequencing and annotation.</title>
        <authorList>
            <consortium name="The Broad Institute Genomics Platform"/>
            <consortium name="The Broad Institute Genome Sequencing Center for Infectious Disease"/>
            <person name="Wu L."/>
            <person name="Ma J."/>
        </authorList>
    </citation>
    <scope>NUCLEOTIDE SEQUENCE [LARGE SCALE GENOMIC DNA]</scope>
    <source>
        <strain evidence="3">CECT 8979</strain>
    </source>
</reference>